<evidence type="ECO:0000259" key="5">
    <source>
        <dbReference type="SMART" id="SM00922"/>
    </source>
</evidence>
<reference evidence="6 7" key="1">
    <citation type="submission" date="2019-01" db="EMBL/GenBank/DDBJ databases">
        <title>Genome sequencing of strain FW100M-8.</title>
        <authorList>
            <person name="Heo J."/>
            <person name="Kim S.-J."/>
            <person name="Kim J.-S."/>
            <person name="Hong S.-B."/>
            <person name="Kwon S.-W."/>
        </authorList>
    </citation>
    <scope>NUCLEOTIDE SEQUENCE [LARGE SCALE GENOMIC DNA]</scope>
    <source>
        <strain evidence="6 7">FW100M-8</strain>
    </source>
</reference>
<comment type="pathway">
    <text evidence="4">Quinol/quinone metabolism; menaquinone biosynthesis.</text>
</comment>
<dbReference type="EMBL" id="CP035491">
    <property type="protein sequence ID" value="QAY72277.1"/>
    <property type="molecule type" value="Genomic_DNA"/>
</dbReference>
<dbReference type="GO" id="GO:0043748">
    <property type="term" value="F:O-succinylbenzoate synthase activity"/>
    <property type="evidence" value="ECO:0007669"/>
    <property type="project" value="UniProtKB-EC"/>
</dbReference>
<dbReference type="UniPathway" id="UPA01057">
    <property type="reaction ID" value="UER00165"/>
</dbReference>
<dbReference type="GO" id="GO:0009063">
    <property type="term" value="P:amino acid catabolic process"/>
    <property type="evidence" value="ECO:0007669"/>
    <property type="project" value="InterPro"/>
</dbReference>
<dbReference type="SUPFAM" id="SSF51604">
    <property type="entry name" value="Enolase C-terminal domain-like"/>
    <property type="match status" value="1"/>
</dbReference>
<organism evidence="6 7">
    <name type="scientific">Agromyces protaetiae</name>
    <dbReference type="NCBI Taxonomy" id="2509455"/>
    <lineage>
        <taxon>Bacteria</taxon>
        <taxon>Bacillati</taxon>
        <taxon>Actinomycetota</taxon>
        <taxon>Actinomycetes</taxon>
        <taxon>Micrococcales</taxon>
        <taxon>Microbacteriaceae</taxon>
        <taxon>Agromyces</taxon>
    </lineage>
</organism>
<proteinExistence type="inferred from homology"/>
<dbReference type="EC" id="4.2.1.113" evidence="4"/>
<dbReference type="SFLD" id="SFLDF00009">
    <property type="entry name" value="o-succinylbenzoate_synthase"/>
    <property type="match status" value="1"/>
</dbReference>
<feature type="active site" description="Proton donor" evidence="4">
    <location>
        <position position="108"/>
    </location>
</feature>
<dbReference type="PROSITE" id="PS00909">
    <property type="entry name" value="MR_MLE_2"/>
    <property type="match status" value="1"/>
</dbReference>
<comment type="similarity">
    <text evidence="4">Belongs to the mandelate racemase/muconate lactonizing enzyme family. MenC type 1 subfamily.</text>
</comment>
<dbReference type="Pfam" id="PF13378">
    <property type="entry name" value="MR_MLE_C"/>
    <property type="match status" value="1"/>
</dbReference>
<dbReference type="NCBIfam" id="NF002782">
    <property type="entry name" value="PRK02901.1"/>
    <property type="match status" value="1"/>
</dbReference>
<dbReference type="InterPro" id="IPR018110">
    <property type="entry name" value="Mandel_Rmase/mucon_lact_enz_CS"/>
</dbReference>
<keyword evidence="4" id="KW-0474">Menaquinone biosynthesis</keyword>
<feature type="binding site" evidence="4">
    <location>
        <position position="139"/>
    </location>
    <ligand>
        <name>Mg(2+)</name>
        <dbReference type="ChEBI" id="CHEBI:18420"/>
    </ligand>
</feature>
<dbReference type="UniPathway" id="UPA00079"/>
<dbReference type="RefSeq" id="WP_129188341.1">
    <property type="nucleotide sequence ID" value="NZ_CP035491.1"/>
</dbReference>
<sequence>MDLPPLADLLATARVVALPLVTRFRGIDIREALVFEGPEGWTEFSPFVEYDDDEASAWLEASIDFGWRKPPAPLRDAIRVNATVPAVDPDSVAAVLARFPGCRTAKVKVAGAGTTLQQDVARVRAVREALGPEGRVRLDANGGWNVDEAEHAIHAMCEFDLEYVEQPCATVFELAEIGIRTKYLGIPIAADESVRRAADPLFVAEAGAADLLVIKAQPLGGVHRALSIIDAAGLPVNVSSALDTSIGLAMGAHLAAAVPSLEYDCGLGTASLLAADVTGSPLFPENGSIPVRRVVPDPVLLDRHEADDERAAWWLARLERVYEVLAERE</sequence>
<dbReference type="HAMAP" id="MF_00470">
    <property type="entry name" value="MenC_1"/>
    <property type="match status" value="1"/>
</dbReference>
<comment type="cofactor">
    <cofactor evidence="4">
        <name>a divalent metal cation</name>
        <dbReference type="ChEBI" id="CHEBI:60240"/>
    </cofactor>
</comment>
<keyword evidence="1 4" id="KW-0479">Metal-binding</keyword>
<feature type="active site" description="Proton acceptor" evidence="4">
    <location>
        <position position="215"/>
    </location>
</feature>
<evidence type="ECO:0000256" key="2">
    <source>
        <dbReference type="ARBA" id="ARBA00022842"/>
    </source>
</evidence>
<dbReference type="GO" id="GO:0000287">
    <property type="term" value="F:magnesium ion binding"/>
    <property type="evidence" value="ECO:0007669"/>
    <property type="project" value="UniProtKB-UniRule"/>
</dbReference>
<dbReference type="PANTHER" id="PTHR48073">
    <property type="entry name" value="O-SUCCINYLBENZOATE SYNTHASE-RELATED"/>
    <property type="match status" value="1"/>
</dbReference>
<dbReference type="Pfam" id="PF18374">
    <property type="entry name" value="Enolase_like_N"/>
    <property type="match status" value="1"/>
</dbReference>
<dbReference type="PANTHER" id="PTHR48073:SF2">
    <property type="entry name" value="O-SUCCINYLBENZOATE SYNTHASE"/>
    <property type="match status" value="1"/>
</dbReference>
<evidence type="ECO:0000313" key="6">
    <source>
        <dbReference type="EMBL" id="QAY72277.1"/>
    </source>
</evidence>
<dbReference type="InterPro" id="IPR010196">
    <property type="entry name" value="OSB_synthase_MenC1"/>
</dbReference>
<evidence type="ECO:0000256" key="3">
    <source>
        <dbReference type="ARBA" id="ARBA00023239"/>
    </source>
</evidence>
<dbReference type="SFLD" id="SFLDS00001">
    <property type="entry name" value="Enolase"/>
    <property type="match status" value="1"/>
</dbReference>
<evidence type="ECO:0000256" key="1">
    <source>
        <dbReference type="ARBA" id="ARBA00022723"/>
    </source>
</evidence>
<dbReference type="GO" id="GO:0009234">
    <property type="term" value="P:menaquinone biosynthetic process"/>
    <property type="evidence" value="ECO:0007669"/>
    <property type="project" value="UniProtKB-UniRule"/>
</dbReference>
<gene>
    <name evidence="4" type="primary">menC</name>
    <name evidence="6" type="ORF">ET445_01915</name>
</gene>
<feature type="binding site" evidence="4">
    <location>
        <position position="191"/>
    </location>
    <ligand>
        <name>Mg(2+)</name>
        <dbReference type="ChEBI" id="CHEBI:18420"/>
    </ligand>
</feature>
<keyword evidence="3 4" id="KW-0456">Lyase</keyword>
<evidence type="ECO:0000313" key="7">
    <source>
        <dbReference type="Proteomes" id="UP000291259"/>
    </source>
</evidence>
<dbReference type="SFLD" id="SFLDG00180">
    <property type="entry name" value="muconate_cycloisomerase"/>
    <property type="match status" value="1"/>
</dbReference>
<dbReference type="InterPro" id="IPR029065">
    <property type="entry name" value="Enolase_C-like"/>
</dbReference>
<feature type="domain" description="Mandelate racemase/muconate lactonizing enzyme C-terminal" evidence="5">
    <location>
        <begin position="89"/>
        <end position="187"/>
    </location>
</feature>
<dbReference type="AlphaFoldDB" id="A0A4P6FEW7"/>
<accession>A0A4P6FEW7</accession>
<comment type="pathway">
    <text evidence="4">Quinol/quinone metabolism; 1,4-dihydroxy-2-naphthoate biosynthesis; 1,4-dihydroxy-2-naphthoate from chorismate: step 4/7.</text>
</comment>
<dbReference type="Proteomes" id="UP000291259">
    <property type="component" value="Chromosome"/>
</dbReference>
<name>A0A4P6FEW7_9MICO</name>
<keyword evidence="2 4" id="KW-0460">Magnesium</keyword>
<dbReference type="KEGG" id="agf:ET445_01915"/>
<dbReference type="CDD" id="cd03320">
    <property type="entry name" value="OSBS"/>
    <property type="match status" value="1"/>
</dbReference>
<comment type="catalytic activity">
    <reaction evidence="4">
        <text>(1R,6R)-6-hydroxy-2-succinyl-cyclohexa-2,4-diene-1-carboxylate = 2-succinylbenzoate + H2O</text>
        <dbReference type="Rhea" id="RHEA:10196"/>
        <dbReference type="ChEBI" id="CHEBI:15377"/>
        <dbReference type="ChEBI" id="CHEBI:18325"/>
        <dbReference type="ChEBI" id="CHEBI:58689"/>
        <dbReference type="EC" id="4.2.1.113"/>
    </reaction>
</comment>
<evidence type="ECO:0000256" key="4">
    <source>
        <dbReference type="HAMAP-Rule" id="MF_00470"/>
    </source>
</evidence>
<feature type="binding site" evidence="4">
    <location>
        <position position="165"/>
    </location>
    <ligand>
        <name>Mg(2+)</name>
        <dbReference type="ChEBI" id="CHEBI:18420"/>
    </ligand>
</feature>
<dbReference type="OrthoDB" id="3725747at2"/>
<dbReference type="InterPro" id="IPR013342">
    <property type="entry name" value="Mandelate_racemase_C"/>
</dbReference>
<comment type="function">
    <text evidence="4">Converts 2-succinyl-6-hydroxy-2,4-cyclohexadiene-1-carboxylate (SHCHC) to 2-succinylbenzoate (OSB).</text>
</comment>
<dbReference type="SMART" id="SM00922">
    <property type="entry name" value="MR_MLE"/>
    <property type="match status" value="1"/>
</dbReference>
<protein>
    <recommendedName>
        <fullName evidence="4">o-succinylbenzoate synthase</fullName>
        <shortName evidence="4">OSB synthase</shortName>
        <shortName evidence="4">OSBS</shortName>
        <ecNumber evidence="4">4.2.1.113</ecNumber>
    </recommendedName>
    <alternativeName>
        <fullName evidence="4">4-(2'-carboxyphenyl)-4-oxybutyric acid synthase</fullName>
    </alternativeName>
    <alternativeName>
        <fullName evidence="4">o-succinylbenzoic acid synthase</fullName>
    </alternativeName>
</protein>
<dbReference type="Gene3D" id="3.20.20.120">
    <property type="entry name" value="Enolase-like C-terminal domain"/>
    <property type="match status" value="1"/>
</dbReference>
<dbReference type="InterPro" id="IPR036849">
    <property type="entry name" value="Enolase-like_C_sf"/>
</dbReference>
<keyword evidence="7" id="KW-1185">Reference proteome</keyword>